<feature type="domain" description="Fatty acid hydroxylase" evidence="7">
    <location>
        <begin position="126"/>
        <end position="255"/>
    </location>
</feature>
<feature type="transmembrane region" description="Helical" evidence="6">
    <location>
        <begin position="188"/>
        <end position="213"/>
    </location>
</feature>
<organism evidence="8 9">
    <name type="scientific">Spinacia oleracea</name>
    <name type="common">Spinach</name>
    <dbReference type="NCBI Taxonomy" id="3562"/>
    <lineage>
        <taxon>Eukaryota</taxon>
        <taxon>Viridiplantae</taxon>
        <taxon>Streptophyta</taxon>
        <taxon>Embryophyta</taxon>
        <taxon>Tracheophyta</taxon>
        <taxon>Spermatophyta</taxon>
        <taxon>Magnoliopsida</taxon>
        <taxon>eudicotyledons</taxon>
        <taxon>Gunneridae</taxon>
        <taxon>Pentapetalae</taxon>
        <taxon>Caryophyllales</taxon>
        <taxon>Chenopodiaceae</taxon>
        <taxon>Chenopodioideae</taxon>
        <taxon>Anserineae</taxon>
        <taxon>Spinacia</taxon>
    </lineage>
</organism>
<evidence type="ECO:0000256" key="3">
    <source>
        <dbReference type="ARBA" id="ARBA00022692"/>
    </source>
</evidence>
<evidence type="ECO:0000256" key="5">
    <source>
        <dbReference type="ARBA" id="ARBA00023136"/>
    </source>
</evidence>
<comment type="similarity">
    <text evidence="2">Belongs to the sterol desaturase family.</text>
</comment>
<feature type="transmembrane region" description="Helical" evidence="6">
    <location>
        <begin position="37"/>
        <end position="59"/>
    </location>
</feature>
<evidence type="ECO:0000256" key="1">
    <source>
        <dbReference type="ARBA" id="ARBA00004370"/>
    </source>
</evidence>
<reference evidence="9" key="2">
    <citation type="submission" date="2025-08" db="UniProtKB">
        <authorList>
            <consortium name="RefSeq"/>
        </authorList>
    </citation>
    <scope>IDENTIFICATION</scope>
    <source>
        <tissue evidence="9">Leaf</tissue>
    </source>
</reference>
<dbReference type="GO" id="GO:0005506">
    <property type="term" value="F:iron ion binding"/>
    <property type="evidence" value="ECO:0007669"/>
    <property type="project" value="InterPro"/>
</dbReference>
<evidence type="ECO:0000313" key="8">
    <source>
        <dbReference type="Proteomes" id="UP000813463"/>
    </source>
</evidence>
<dbReference type="GO" id="GO:0016020">
    <property type="term" value="C:membrane"/>
    <property type="evidence" value="ECO:0007669"/>
    <property type="project" value="UniProtKB-SubCell"/>
</dbReference>
<dbReference type="InterPro" id="IPR006694">
    <property type="entry name" value="Fatty_acid_hydroxylase"/>
</dbReference>
<sequence length="269" mass="31682">MSSEKYMKLLVEESTWYNEMLLPQIARDVLPHFLQSWLRNCICGVFVFIISTLLLRFNYWKYHSSSPKENVATRKEMIKQIKESMELMPSGALFLTVTEYLAETGWTRCYTRISDVGLGIYILSTLVYLAVIEVWTYWIHRYMHEIRPIYKHIHSRHHSYNKESSLSPFAGWALHPLDGILMELPHGIAFLMVPTHFFTHLALYLTEAMWGVLVHGKGFKLRWPFMDGEFHTIHHTACQNNYGNFTICMDKWFGTLRPPKESIQVKKEN</sequence>
<dbReference type="GO" id="GO:0016126">
    <property type="term" value="P:sterol biosynthetic process"/>
    <property type="evidence" value="ECO:0000318"/>
    <property type="project" value="GO_Central"/>
</dbReference>
<keyword evidence="3 6" id="KW-0812">Transmembrane</keyword>
<gene>
    <name evidence="9" type="primary">LOC110785578</name>
</gene>
<evidence type="ECO:0000256" key="4">
    <source>
        <dbReference type="ARBA" id="ARBA00022989"/>
    </source>
</evidence>
<proteinExistence type="inferred from homology"/>
<dbReference type="OrthoDB" id="6354873at2759"/>
<protein>
    <submittedName>
        <fullName evidence="9">Delta(7)-sterol-C5(6)-desaturase</fullName>
    </submittedName>
</protein>
<keyword evidence="5 6" id="KW-0472">Membrane</keyword>
<dbReference type="GeneID" id="110785578"/>
<accession>A0A9R0ICR0</accession>
<keyword evidence="8" id="KW-1185">Reference proteome</keyword>
<comment type="subcellular location">
    <subcellularLocation>
        <location evidence="1">Membrane</location>
    </subcellularLocation>
</comment>
<keyword evidence="4 6" id="KW-1133">Transmembrane helix</keyword>
<name>A0A9R0ICR0_SPIOL</name>
<evidence type="ECO:0000256" key="2">
    <source>
        <dbReference type="ARBA" id="ARBA00009324"/>
    </source>
</evidence>
<dbReference type="GO" id="GO:0000248">
    <property type="term" value="F:C-5 sterol desaturase activity"/>
    <property type="evidence" value="ECO:0000318"/>
    <property type="project" value="GO_Central"/>
</dbReference>
<reference evidence="8" key="1">
    <citation type="journal article" date="2021" name="Nat. Commun.">
        <title>Genomic analyses provide insights into spinach domestication and the genetic basis of agronomic traits.</title>
        <authorList>
            <person name="Cai X."/>
            <person name="Sun X."/>
            <person name="Xu C."/>
            <person name="Sun H."/>
            <person name="Wang X."/>
            <person name="Ge C."/>
            <person name="Zhang Z."/>
            <person name="Wang Q."/>
            <person name="Fei Z."/>
            <person name="Jiao C."/>
            <person name="Wang Q."/>
        </authorList>
    </citation>
    <scope>NUCLEOTIDE SEQUENCE [LARGE SCALE GENOMIC DNA]</scope>
    <source>
        <strain evidence="8">cv. Varoflay</strain>
    </source>
</reference>
<dbReference type="KEGG" id="soe:110785578"/>
<dbReference type="InterPro" id="IPR050307">
    <property type="entry name" value="Sterol_Desaturase_Related"/>
</dbReference>
<evidence type="ECO:0000313" key="9">
    <source>
        <dbReference type="RefSeq" id="XP_021845734.1"/>
    </source>
</evidence>
<dbReference type="Proteomes" id="UP000813463">
    <property type="component" value="Chromosome 2"/>
</dbReference>
<dbReference type="AlphaFoldDB" id="A0A9R0ICR0"/>
<dbReference type="PANTHER" id="PTHR11863">
    <property type="entry name" value="STEROL DESATURASE"/>
    <property type="match status" value="1"/>
</dbReference>
<evidence type="ECO:0000256" key="6">
    <source>
        <dbReference type="SAM" id="Phobius"/>
    </source>
</evidence>
<dbReference type="Pfam" id="PF04116">
    <property type="entry name" value="FA_hydroxylase"/>
    <property type="match status" value="1"/>
</dbReference>
<dbReference type="RefSeq" id="XP_021845734.1">
    <property type="nucleotide sequence ID" value="XM_021990042.2"/>
</dbReference>
<feature type="transmembrane region" description="Helical" evidence="6">
    <location>
        <begin position="118"/>
        <end position="138"/>
    </location>
</feature>
<evidence type="ECO:0000259" key="7">
    <source>
        <dbReference type="Pfam" id="PF04116"/>
    </source>
</evidence>